<evidence type="ECO:0000313" key="2">
    <source>
        <dbReference type="EMBL" id="KAH8511448.1"/>
    </source>
</evidence>
<reference evidence="2" key="1">
    <citation type="journal article" date="2021" name="J. Hered.">
        <title>Genome Assembly of Salicaceae Populus deltoides (Eastern Cottonwood) I-69 Based on Nanopore Sequencing and Hi-C Technologies.</title>
        <authorList>
            <person name="Bai S."/>
            <person name="Wu H."/>
            <person name="Zhang J."/>
            <person name="Pan Z."/>
            <person name="Zhao W."/>
            <person name="Li Z."/>
            <person name="Tong C."/>
        </authorList>
    </citation>
    <scope>NUCLEOTIDE SEQUENCE</scope>
    <source>
        <tissue evidence="2">Leaf</tissue>
    </source>
</reference>
<evidence type="ECO:0000256" key="1">
    <source>
        <dbReference type="SAM" id="MobiDB-lite"/>
    </source>
</evidence>
<dbReference type="EMBL" id="JACEGQ020000004">
    <property type="protein sequence ID" value="KAH8511448.1"/>
    <property type="molecule type" value="Genomic_DNA"/>
</dbReference>
<protein>
    <submittedName>
        <fullName evidence="2">Uncharacterized protein</fullName>
    </submittedName>
</protein>
<comment type="caution">
    <text evidence="2">The sequence shown here is derived from an EMBL/GenBank/DDBJ whole genome shotgun (WGS) entry which is preliminary data.</text>
</comment>
<accession>A0A8T2Z259</accession>
<sequence length="119" mass="13163">MELQIESLIYQQADLMLNLSGEVEASHIPSVAVSKSSFSAFSNVGLNLKEKIQNNRVETDEPHEQATVTECELFEPETLSSVGSQEAELSNISPDSNRNIMLNISIPQNTEETNEPNEL</sequence>
<gene>
    <name evidence="2" type="ORF">H0E87_008859</name>
</gene>
<dbReference type="Proteomes" id="UP000807159">
    <property type="component" value="Chromosome 4"/>
</dbReference>
<dbReference type="AlphaFoldDB" id="A0A8T2Z259"/>
<feature type="region of interest" description="Disordered" evidence="1">
    <location>
        <begin position="79"/>
        <end position="98"/>
    </location>
</feature>
<proteinExistence type="predicted"/>
<name>A0A8T2Z259_POPDE</name>
<evidence type="ECO:0000313" key="3">
    <source>
        <dbReference type="Proteomes" id="UP000807159"/>
    </source>
</evidence>
<organism evidence="2 3">
    <name type="scientific">Populus deltoides</name>
    <name type="common">Eastern poplar</name>
    <name type="synonym">Eastern cottonwood</name>
    <dbReference type="NCBI Taxonomy" id="3696"/>
    <lineage>
        <taxon>Eukaryota</taxon>
        <taxon>Viridiplantae</taxon>
        <taxon>Streptophyta</taxon>
        <taxon>Embryophyta</taxon>
        <taxon>Tracheophyta</taxon>
        <taxon>Spermatophyta</taxon>
        <taxon>Magnoliopsida</taxon>
        <taxon>eudicotyledons</taxon>
        <taxon>Gunneridae</taxon>
        <taxon>Pentapetalae</taxon>
        <taxon>rosids</taxon>
        <taxon>fabids</taxon>
        <taxon>Malpighiales</taxon>
        <taxon>Salicaceae</taxon>
        <taxon>Saliceae</taxon>
        <taxon>Populus</taxon>
    </lineage>
</organism>
<keyword evidence="3" id="KW-1185">Reference proteome</keyword>
<feature type="non-terminal residue" evidence="2">
    <location>
        <position position="1"/>
    </location>
</feature>